<evidence type="ECO:0000313" key="3">
    <source>
        <dbReference type="EMBL" id="QHE63336.1"/>
    </source>
</evidence>
<dbReference type="InterPro" id="IPR001296">
    <property type="entry name" value="Glyco_trans_1"/>
</dbReference>
<protein>
    <submittedName>
        <fullName evidence="3">Glycosyltransferase</fullName>
    </submittedName>
</protein>
<dbReference type="AlphaFoldDB" id="A0A6I6UWH2"/>
<keyword evidence="1" id="KW-1133">Transmembrane helix</keyword>
<gene>
    <name evidence="3" type="ORF">FHE72_21860</name>
</gene>
<keyword evidence="3" id="KW-0808">Transferase</keyword>
<accession>A0A6I6UWH2</accession>
<dbReference type="EMBL" id="CP047394">
    <property type="protein sequence ID" value="QHE63336.1"/>
    <property type="molecule type" value="Genomic_DNA"/>
</dbReference>
<keyword evidence="1" id="KW-0472">Membrane</keyword>
<dbReference type="KEGG" id="bvq:FHE72_21860"/>
<feature type="transmembrane region" description="Helical" evidence="1">
    <location>
        <begin position="68"/>
        <end position="88"/>
    </location>
</feature>
<dbReference type="RefSeq" id="WP_159363014.1">
    <property type="nucleotide sequence ID" value="NZ_CP047394.1"/>
</dbReference>
<dbReference type="CDD" id="cd03801">
    <property type="entry name" value="GT4_PimA-like"/>
    <property type="match status" value="1"/>
</dbReference>
<evidence type="ECO:0000313" key="4">
    <source>
        <dbReference type="Proteomes" id="UP000465062"/>
    </source>
</evidence>
<evidence type="ECO:0000259" key="2">
    <source>
        <dbReference type="Pfam" id="PF00534"/>
    </source>
</evidence>
<dbReference type="Pfam" id="PF00534">
    <property type="entry name" value="Glycos_transf_1"/>
    <property type="match status" value="1"/>
</dbReference>
<organism evidence="3 4">
    <name type="scientific">Rossellomorea vietnamensis</name>
    <dbReference type="NCBI Taxonomy" id="218284"/>
    <lineage>
        <taxon>Bacteria</taxon>
        <taxon>Bacillati</taxon>
        <taxon>Bacillota</taxon>
        <taxon>Bacilli</taxon>
        <taxon>Bacillales</taxon>
        <taxon>Bacillaceae</taxon>
        <taxon>Rossellomorea</taxon>
    </lineage>
</organism>
<sequence>MVKNYFMLTCDNVNNVGGKSSQTKHLLDEMGKLGEKIKLIQIPKYLDYILVLVPLYFLNKFHKGLGHVYALYVRMFILLILGIGRVLFSRGEIVLISQDAYAFQYLNKFCLLFKRRTKSIVIIHSLGSLTNEAVKDKRLLDKDWTTSRSLNIEIKGYNLASKIVLVSNAAKKELLSHLKSTHYRIEEKKLLVIHNGIPDQEQEVFSNSFYYDFCSVANLKPIKGHEILVKAVSIIKDTVPNIRLAIVGSGKQESHLKKLAEELEVKDNISFMGSLESSEVKNILRKSKYFVLASHQENFSISLLEAAFNGIPIVATDVGGNSEIICDEIDSKLVKPNSAIDLAEGMLWIMNFNSREKLSNRLMEKSKKLWTSNKMALNYLEIIKKI</sequence>
<name>A0A6I6UWH2_9BACI</name>
<dbReference type="SUPFAM" id="SSF53756">
    <property type="entry name" value="UDP-Glycosyltransferase/glycogen phosphorylase"/>
    <property type="match status" value="1"/>
</dbReference>
<dbReference type="PANTHER" id="PTHR12526">
    <property type="entry name" value="GLYCOSYLTRANSFERASE"/>
    <property type="match status" value="1"/>
</dbReference>
<dbReference type="GO" id="GO:0016757">
    <property type="term" value="F:glycosyltransferase activity"/>
    <property type="evidence" value="ECO:0007669"/>
    <property type="project" value="InterPro"/>
</dbReference>
<proteinExistence type="predicted"/>
<dbReference type="Gene3D" id="3.40.50.2000">
    <property type="entry name" value="Glycogen Phosphorylase B"/>
    <property type="match status" value="2"/>
</dbReference>
<keyword evidence="1" id="KW-0812">Transmembrane</keyword>
<evidence type="ECO:0000256" key="1">
    <source>
        <dbReference type="SAM" id="Phobius"/>
    </source>
</evidence>
<feature type="domain" description="Glycosyl transferase family 1" evidence="2">
    <location>
        <begin position="207"/>
        <end position="368"/>
    </location>
</feature>
<reference evidence="3 4" key="1">
    <citation type="submission" date="2019-06" db="EMBL/GenBank/DDBJ databases">
        <title>An operon consisting of a P-type ATPase gene and a transcriptional regular gene given the different cadmium resistance in Bacillus vietamensis 151-6 and Bacillus marisflavi 151-25.</title>
        <authorList>
            <person name="Yu X."/>
        </authorList>
    </citation>
    <scope>NUCLEOTIDE SEQUENCE [LARGE SCALE GENOMIC DNA]</scope>
    <source>
        <strain evidence="3 4">151-6</strain>
    </source>
</reference>
<dbReference type="Proteomes" id="UP000465062">
    <property type="component" value="Chromosome"/>
</dbReference>